<dbReference type="EMBL" id="CAKLBY020000003">
    <property type="protein sequence ID" value="CAK7893673.1"/>
    <property type="molecule type" value="Genomic_DNA"/>
</dbReference>
<name>A0AAV1SZ85_9STRA</name>
<accession>A0AAV1SZ85</accession>
<gene>
    <name evidence="2" type="ORF">PM001_LOCUS26301</name>
    <name evidence="1" type="ORF">PM001_LOCUS651</name>
</gene>
<protein>
    <submittedName>
        <fullName evidence="1">Uncharacterized protein</fullName>
    </submittedName>
</protein>
<evidence type="ECO:0000313" key="3">
    <source>
        <dbReference type="Proteomes" id="UP001162060"/>
    </source>
</evidence>
<reference evidence="1" key="1">
    <citation type="submission" date="2024-01" db="EMBL/GenBank/DDBJ databases">
        <authorList>
            <person name="Webb A."/>
        </authorList>
    </citation>
    <scope>NUCLEOTIDE SEQUENCE</scope>
    <source>
        <strain evidence="1">Pm1</strain>
    </source>
</reference>
<evidence type="ECO:0000313" key="2">
    <source>
        <dbReference type="EMBL" id="CAK7941151.1"/>
    </source>
</evidence>
<dbReference type="EMBL" id="CAKLBY020000264">
    <property type="protein sequence ID" value="CAK7941151.1"/>
    <property type="molecule type" value="Genomic_DNA"/>
</dbReference>
<evidence type="ECO:0000313" key="1">
    <source>
        <dbReference type="EMBL" id="CAK7893673.1"/>
    </source>
</evidence>
<dbReference type="Proteomes" id="UP001162060">
    <property type="component" value="Unassembled WGS sequence"/>
</dbReference>
<organism evidence="1 3">
    <name type="scientific">Peronospora matthiolae</name>
    <dbReference type="NCBI Taxonomy" id="2874970"/>
    <lineage>
        <taxon>Eukaryota</taxon>
        <taxon>Sar</taxon>
        <taxon>Stramenopiles</taxon>
        <taxon>Oomycota</taxon>
        <taxon>Peronosporomycetes</taxon>
        <taxon>Peronosporales</taxon>
        <taxon>Peronosporaceae</taxon>
        <taxon>Peronospora</taxon>
    </lineage>
</organism>
<proteinExistence type="predicted"/>
<sequence>MPANTNFFQRSTAVSLPFFRIVIDQKGSGDVWLRGKQRRGDHKGKQCCERAVIAQEREMLQQKLDEIIAFECMFCGEVMIKSIHTSFITPEDEANEGSEWAI</sequence>
<dbReference type="AlphaFoldDB" id="A0AAV1SZ85"/>
<comment type="caution">
    <text evidence="1">The sequence shown here is derived from an EMBL/GenBank/DDBJ whole genome shotgun (WGS) entry which is preliminary data.</text>
</comment>